<evidence type="ECO:0000259" key="1">
    <source>
        <dbReference type="SMART" id="SM00287"/>
    </source>
</evidence>
<gene>
    <name evidence="2" type="ORF">C7Y71_006745</name>
</gene>
<reference evidence="2 3" key="1">
    <citation type="submission" date="2018-11" db="EMBL/GenBank/DDBJ databases">
        <authorList>
            <person name="Na S.W."/>
            <person name="Baik M."/>
        </authorList>
    </citation>
    <scope>NUCLEOTIDE SEQUENCE [LARGE SCALE GENOMIC DNA]</scope>
    <source>
        <strain evidence="2 3">E39</strain>
    </source>
</reference>
<protein>
    <recommendedName>
        <fullName evidence="1">SH3b domain-containing protein</fullName>
    </recommendedName>
</protein>
<accession>A0A5P8E6X8</accession>
<keyword evidence="3" id="KW-1185">Reference proteome</keyword>
<sequence>MVTGFAFAQSYVTVAGDNVCLRTCASESCKWTGRNAPHFDTGDKLTYYGQSGNYYRVGWNGGTYYLPKKYGRLRGRYENTDVYSGNYNGRRSVIIAGDNVCLRTRPNENSKLVGPGYYHLDTGEVVSYYGSVGNYYKIGVNGGVYYIPKKYGRLR</sequence>
<feature type="domain" description="SH3b" evidence="1">
    <location>
        <begin position="8"/>
        <end position="74"/>
    </location>
</feature>
<feature type="domain" description="SH3b" evidence="1">
    <location>
        <begin position="90"/>
        <end position="155"/>
    </location>
</feature>
<name>A0A5P8E6X8_9BACT</name>
<evidence type="ECO:0000313" key="2">
    <source>
        <dbReference type="EMBL" id="QFQ12741.1"/>
    </source>
</evidence>
<evidence type="ECO:0000313" key="3">
    <source>
        <dbReference type="Proteomes" id="UP000249375"/>
    </source>
</evidence>
<dbReference type="AlphaFoldDB" id="A0A5P8E6X8"/>
<dbReference type="EMBL" id="CP033459">
    <property type="protein sequence ID" value="QFQ12741.1"/>
    <property type="molecule type" value="Genomic_DNA"/>
</dbReference>
<dbReference type="SMART" id="SM00287">
    <property type="entry name" value="SH3b"/>
    <property type="match status" value="2"/>
</dbReference>
<dbReference type="KEGG" id="alq:C7Y71_006745"/>
<dbReference type="Proteomes" id="UP000249375">
    <property type="component" value="Chromosome"/>
</dbReference>
<dbReference type="InterPro" id="IPR003646">
    <property type="entry name" value="SH3-like_bac-type"/>
</dbReference>
<proteinExistence type="predicted"/>
<dbReference type="Gene3D" id="2.30.30.40">
    <property type="entry name" value="SH3 Domains"/>
    <property type="match status" value="1"/>
</dbReference>
<organism evidence="2 3">
    <name type="scientific">Pseudoprevotella muciniphila</name>
    <dbReference type="NCBI Taxonomy" id="2133944"/>
    <lineage>
        <taxon>Bacteria</taxon>
        <taxon>Pseudomonadati</taxon>
        <taxon>Bacteroidota</taxon>
        <taxon>Bacteroidia</taxon>
        <taxon>Bacteroidales</taxon>
        <taxon>Prevotellaceae</taxon>
        <taxon>Pseudoprevotella</taxon>
    </lineage>
</organism>